<dbReference type="PANTHER" id="PTHR46060:SF1">
    <property type="entry name" value="MARINER MOS1 TRANSPOSASE-LIKE PROTEIN"/>
    <property type="match status" value="1"/>
</dbReference>
<dbReference type="InterPro" id="IPR052709">
    <property type="entry name" value="Transposase-MT_Hybrid"/>
</dbReference>
<dbReference type="OrthoDB" id="8191996at2759"/>
<name>A0A8X7BTN4_9ARAC</name>
<evidence type="ECO:0008006" key="3">
    <source>
        <dbReference type="Google" id="ProtNLM"/>
    </source>
</evidence>
<evidence type="ECO:0000313" key="1">
    <source>
        <dbReference type="EMBL" id="GFY41629.1"/>
    </source>
</evidence>
<protein>
    <recommendedName>
        <fullName evidence="3">Transposase</fullName>
    </recommendedName>
</protein>
<sequence length="157" mass="18220">METPNPSPAACEVRSVIKFLNAQCIAPIEIHRQIYGPNTMRKEMVRRWCRQFPEGRQSVHDKERSGRPYIVHEGCPHMLIIDNATYFRSSEFSDFCKELWISKKEVSQHILLTLTEELKGRTSLLLTSCNTHETNDWDDQLTYTMSALKAIHEATHT</sequence>
<accession>A0A8X7BTN4</accession>
<evidence type="ECO:0000313" key="2">
    <source>
        <dbReference type="Proteomes" id="UP000886998"/>
    </source>
</evidence>
<dbReference type="Proteomes" id="UP000886998">
    <property type="component" value="Unassembled WGS sequence"/>
</dbReference>
<dbReference type="AlphaFoldDB" id="A0A8X7BTN4"/>
<dbReference type="PANTHER" id="PTHR46060">
    <property type="entry name" value="MARINER MOS1 TRANSPOSASE-LIKE PROTEIN"/>
    <property type="match status" value="1"/>
</dbReference>
<comment type="caution">
    <text evidence="1">The sequence shown here is derived from an EMBL/GenBank/DDBJ whole genome shotgun (WGS) entry which is preliminary data.</text>
</comment>
<dbReference type="EMBL" id="BMAV01002595">
    <property type="protein sequence ID" value="GFY41629.1"/>
    <property type="molecule type" value="Genomic_DNA"/>
</dbReference>
<organism evidence="1 2">
    <name type="scientific">Trichonephila inaurata madagascariensis</name>
    <dbReference type="NCBI Taxonomy" id="2747483"/>
    <lineage>
        <taxon>Eukaryota</taxon>
        <taxon>Metazoa</taxon>
        <taxon>Ecdysozoa</taxon>
        <taxon>Arthropoda</taxon>
        <taxon>Chelicerata</taxon>
        <taxon>Arachnida</taxon>
        <taxon>Araneae</taxon>
        <taxon>Araneomorphae</taxon>
        <taxon>Entelegynae</taxon>
        <taxon>Araneoidea</taxon>
        <taxon>Nephilidae</taxon>
        <taxon>Trichonephila</taxon>
        <taxon>Trichonephila inaurata</taxon>
    </lineage>
</organism>
<proteinExistence type="predicted"/>
<keyword evidence="2" id="KW-1185">Reference proteome</keyword>
<reference evidence="1" key="1">
    <citation type="submission" date="2020-08" db="EMBL/GenBank/DDBJ databases">
        <title>Multicomponent nature underlies the extraordinary mechanical properties of spider dragline silk.</title>
        <authorList>
            <person name="Kono N."/>
            <person name="Nakamura H."/>
            <person name="Mori M."/>
            <person name="Yoshida Y."/>
            <person name="Ohtoshi R."/>
            <person name="Malay A.D."/>
            <person name="Moran D.A.P."/>
            <person name="Tomita M."/>
            <person name="Numata K."/>
            <person name="Arakawa K."/>
        </authorList>
    </citation>
    <scope>NUCLEOTIDE SEQUENCE</scope>
</reference>
<gene>
    <name evidence="1" type="primary">NCL1_22895</name>
    <name evidence="1" type="ORF">TNIN_296091</name>
</gene>